<dbReference type="EMBL" id="QMAU01000023">
    <property type="protein sequence ID" value="RXI57291.1"/>
    <property type="molecule type" value="Genomic_DNA"/>
</dbReference>
<dbReference type="InterPro" id="IPR041405">
    <property type="entry name" value="T3RM_EcoP15I_C"/>
</dbReference>
<organism evidence="8 9">
    <name type="scientific">Clostridium tetani</name>
    <dbReference type="NCBI Taxonomy" id="1513"/>
    <lineage>
        <taxon>Bacteria</taxon>
        <taxon>Bacillati</taxon>
        <taxon>Bacillota</taxon>
        <taxon>Clostridia</taxon>
        <taxon>Eubacteriales</taxon>
        <taxon>Clostridiaceae</taxon>
        <taxon>Clostridium</taxon>
    </lineage>
</organism>
<evidence type="ECO:0000256" key="3">
    <source>
        <dbReference type="ARBA" id="ARBA00022679"/>
    </source>
</evidence>
<protein>
    <submittedName>
        <fullName evidence="8">Site-specific DNA-methyltransferase</fullName>
    </submittedName>
</protein>
<evidence type="ECO:0000313" key="9">
    <source>
        <dbReference type="Proteomes" id="UP000290273"/>
    </source>
</evidence>
<proteinExistence type="inferred from homology"/>
<comment type="caution">
    <text evidence="8">The sequence shown here is derived from an EMBL/GenBank/DDBJ whole genome shotgun (WGS) entry which is preliminary data.</text>
</comment>
<keyword evidence="4" id="KW-0949">S-adenosyl-L-methionine</keyword>
<evidence type="ECO:0000256" key="5">
    <source>
        <dbReference type="ARBA" id="ARBA00022747"/>
    </source>
</evidence>
<feature type="domain" description="Type III R-M EcoP15I C-terminal" evidence="7">
    <location>
        <begin position="536"/>
        <end position="631"/>
    </location>
</feature>
<dbReference type="RefSeq" id="WP_039262272.1">
    <property type="nucleotide sequence ID" value="NZ_JSWD01000151.1"/>
</dbReference>
<accession>A0ABY0EUG2</accession>
<name>A0ABY0EUG2_CLOTA</name>
<feature type="domain" description="DNA methylase N-4/N-6" evidence="6">
    <location>
        <begin position="117"/>
        <end position="449"/>
    </location>
</feature>
<dbReference type="Pfam" id="PF01555">
    <property type="entry name" value="N6_N4_Mtase"/>
    <property type="match status" value="1"/>
</dbReference>
<dbReference type="InterPro" id="IPR002941">
    <property type="entry name" value="DNA_methylase_N4/N6"/>
</dbReference>
<evidence type="ECO:0000256" key="4">
    <source>
        <dbReference type="ARBA" id="ARBA00022691"/>
    </source>
</evidence>
<dbReference type="InterPro" id="IPR002052">
    <property type="entry name" value="DNA_methylase_N6_adenine_CS"/>
</dbReference>
<dbReference type="Pfam" id="PF18273">
    <property type="entry name" value="T3RM_EcoP15I_C"/>
    <property type="match status" value="1"/>
</dbReference>
<dbReference type="SUPFAM" id="SSF53335">
    <property type="entry name" value="S-adenosyl-L-methionine-dependent methyltransferases"/>
    <property type="match status" value="1"/>
</dbReference>
<keyword evidence="5" id="KW-0680">Restriction system</keyword>
<gene>
    <name evidence="8" type="ORF">DP131_05365</name>
</gene>
<evidence type="ECO:0000256" key="1">
    <source>
        <dbReference type="ARBA" id="ARBA00006594"/>
    </source>
</evidence>
<reference evidence="8 9" key="1">
    <citation type="submission" date="2018-06" db="EMBL/GenBank/DDBJ databases">
        <title>Genome conservation of Clostridium tetani.</title>
        <authorList>
            <person name="Bruggemann H."/>
            <person name="Popoff M.R."/>
        </authorList>
    </citation>
    <scope>NUCLEOTIDE SEQUENCE [LARGE SCALE GENOMIC DNA]</scope>
    <source>
        <strain evidence="8 9">63.05</strain>
    </source>
</reference>
<evidence type="ECO:0000259" key="7">
    <source>
        <dbReference type="Pfam" id="PF18273"/>
    </source>
</evidence>
<evidence type="ECO:0000313" key="8">
    <source>
        <dbReference type="EMBL" id="RXI57291.1"/>
    </source>
</evidence>
<keyword evidence="3" id="KW-0808">Transferase</keyword>
<evidence type="ECO:0000256" key="2">
    <source>
        <dbReference type="ARBA" id="ARBA00022603"/>
    </source>
</evidence>
<keyword evidence="2" id="KW-0489">Methyltransferase</keyword>
<dbReference type="Gene3D" id="3.40.50.150">
    <property type="entry name" value="Vaccinia Virus protein VP39"/>
    <property type="match status" value="1"/>
</dbReference>
<dbReference type="PRINTS" id="PR00506">
    <property type="entry name" value="D21N6MTFRASE"/>
</dbReference>
<dbReference type="InterPro" id="IPR002295">
    <property type="entry name" value="N4/N6-MTase_EcoPI_Mod-like"/>
</dbReference>
<dbReference type="Proteomes" id="UP000290273">
    <property type="component" value="Unassembled WGS sequence"/>
</dbReference>
<sequence>MIKNILNENEEMTPNSREINILKEHFPSCFKSDGSFDIERFKSFLSDKITVTDEGYELKFLGKNYARLLASVDTTTVIKPNEDHNSKQENKNSENIYISGDNLDGLKHLLKSYSGEIKCIYIDPPYNTGTDGFVYNDNFNFNVDSLSEKLSISEEQAERILDLTKRGSASHSAWLMFMYPRLILARDLLPKDGVIFISIDDNEVSNLKLICDDIFGEENFIETLKWKRKKQPSFLGKHTAKMMEYILVYAKNHNCLEKLSIENISDSTKKVINISNNESTRIFNPGVEVKGIENGIIKAGRYLIRTMEVEYLSDLIIEKSRTVNKIEVSSKFSVSQEKIDSFIEEKLLYITAQKGLRRYVSESEKDTRKSITDLLLDEWGDNQESDKQIIELFGDKVFETPKPIELIYNLTSSIFTENLTILDFFSGSATTAHAVMKLNAEDDGNRKFIMVQLPEIIEEGKPAYEAGYRTIDQIGMDRIIKAANKIKEDNPDTEADLGFKHFILKEPTPNTLDKIEVFDPDENKLFADKSLLDEFGKPTILSTWLVRDGYGLTVEPEELDLSGYKGYFIDKHLYLIDTEIPNEAIEDIVVKYETDGSFNPENIVLFGYSFTWTQMEQLKINLKRLKYTEKNLNINFDVRY</sequence>
<evidence type="ECO:0000259" key="6">
    <source>
        <dbReference type="Pfam" id="PF01555"/>
    </source>
</evidence>
<dbReference type="InterPro" id="IPR029063">
    <property type="entry name" value="SAM-dependent_MTases_sf"/>
</dbReference>
<dbReference type="PROSITE" id="PS00092">
    <property type="entry name" value="N6_MTASE"/>
    <property type="match status" value="1"/>
</dbReference>
<dbReference type="PIRSF" id="PIRSF015855">
    <property type="entry name" value="TypeIII_Mtase_mKpnI"/>
    <property type="match status" value="1"/>
</dbReference>
<comment type="similarity">
    <text evidence="1">Belongs to the N(4)/N(6)-methyltransferase family.</text>
</comment>